<evidence type="ECO:0000256" key="3">
    <source>
        <dbReference type="ARBA" id="ARBA00023052"/>
    </source>
</evidence>
<dbReference type="Pfam" id="PF00456">
    <property type="entry name" value="Transketolase_N"/>
    <property type="match status" value="1"/>
</dbReference>
<dbReference type="InterPro" id="IPR029061">
    <property type="entry name" value="THDP-binding"/>
</dbReference>
<organism evidence="5 6">
    <name type="scientific">Rhodovibrio sodomensis</name>
    <dbReference type="NCBI Taxonomy" id="1088"/>
    <lineage>
        <taxon>Bacteria</taxon>
        <taxon>Pseudomonadati</taxon>
        <taxon>Pseudomonadota</taxon>
        <taxon>Alphaproteobacteria</taxon>
        <taxon>Rhodospirillales</taxon>
        <taxon>Rhodovibrionaceae</taxon>
        <taxon>Rhodovibrio</taxon>
    </lineage>
</organism>
<protein>
    <submittedName>
        <fullName evidence="5">Transketolase</fullName>
    </submittedName>
</protein>
<dbReference type="PANTHER" id="PTHR47514">
    <property type="entry name" value="TRANSKETOLASE N-TERMINAL SECTION-RELATED"/>
    <property type="match status" value="1"/>
</dbReference>
<evidence type="ECO:0000313" key="5">
    <source>
        <dbReference type="EMBL" id="MBK1669582.1"/>
    </source>
</evidence>
<dbReference type="RefSeq" id="WP_200341914.1">
    <property type="nucleotide sequence ID" value="NZ_NRRL01000053.1"/>
</dbReference>
<evidence type="ECO:0000259" key="4">
    <source>
        <dbReference type="Pfam" id="PF00456"/>
    </source>
</evidence>
<keyword evidence="6" id="KW-1185">Reference proteome</keyword>
<comment type="similarity">
    <text evidence="2">Belongs to the transketolase family.</text>
</comment>
<comment type="cofactor">
    <cofactor evidence="1">
        <name>thiamine diphosphate</name>
        <dbReference type="ChEBI" id="CHEBI:58937"/>
    </cofactor>
</comment>
<dbReference type="PANTHER" id="PTHR47514:SF1">
    <property type="entry name" value="TRANSKETOLASE N-TERMINAL SECTION-RELATED"/>
    <property type="match status" value="1"/>
</dbReference>
<feature type="domain" description="Transketolase N-terminal" evidence="4">
    <location>
        <begin position="16"/>
        <end position="268"/>
    </location>
</feature>
<gene>
    <name evidence="5" type="ORF">CKO28_16200</name>
</gene>
<proteinExistence type="inferred from homology"/>
<comment type="caution">
    <text evidence="5">The sequence shown here is derived from an EMBL/GenBank/DDBJ whole genome shotgun (WGS) entry which is preliminary data.</text>
</comment>
<name>A0ABS1DGH6_9PROT</name>
<dbReference type="EMBL" id="NRRL01000053">
    <property type="protein sequence ID" value="MBK1669582.1"/>
    <property type="molecule type" value="Genomic_DNA"/>
</dbReference>
<dbReference type="InterPro" id="IPR005474">
    <property type="entry name" value="Transketolase_N"/>
</dbReference>
<evidence type="ECO:0000313" key="6">
    <source>
        <dbReference type="Proteomes" id="UP001296873"/>
    </source>
</evidence>
<keyword evidence="3" id="KW-0786">Thiamine pyrophosphate</keyword>
<dbReference type="Proteomes" id="UP001296873">
    <property type="component" value="Unassembled WGS sequence"/>
</dbReference>
<evidence type="ECO:0000256" key="1">
    <source>
        <dbReference type="ARBA" id="ARBA00001964"/>
    </source>
</evidence>
<sequence>MSRDVRNVDKSILAEKAKMIRRDVVEQTDVCGSGHYGSAFSIAEILAVLYYQLMHVRPDAPTWEDRDRFTMGKGHAAIALYPVLADLGFFDRSWLDNYTRLNSPLGDHPDMRKVPGADFSSGSIGHNLSVSVGMALGAKRNGSPARAICLMGDGEMTEGQVWEAAVSAPNFGLDNLVGIVDINKAGSDGYTADIMDTRPLADKWQAFGWRVIPLADGHDLDQVSNALNDALNRPDGRPTVVLADTVAGKGVSFMEGYWQWHLGFLGPKDKERALAEIEKGLN</sequence>
<dbReference type="CDD" id="cd02012">
    <property type="entry name" value="TPP_TK"/>
    <property type="match status" value="1"/>
</dbReference>
<dbReference type="Gene3D" id="3.40.50.970">
    <property type="match status" value="1"/>
</dbReference>
<dbReference type="SUPFAM" id="SSF52518">
    <property type="entry name" value="Thiamin diphosphate-binding fold (THDP-binding)"/>
    <property type="match status" value="1"/>
</dbReference>
<reference evidence="5 6" key="1">
    <citation type="journal article" date="2020" name="Microorganisms">
        <title>Osmotic Adaptation and Compatible Solute Biosynthesis of Phototrophic Bacteria as Revealed from Genome Analyses.</title>
        <authorList>
            <person name="Imhoff J.F."/>
            <person name="Rahn T."/>
            <person name="Kunzel S."/>
            <person name="Keller A."/>
            <person name="Neulinger S.C."/>
        </authorList>
    </citation>
    <scope>NUCLEOTIDE SEQUENCE [LARGE SCALE GENOMIC DNA]</scope>
    <source>
        <strain evidence="5 6">DSM 9895</strain>
    </source>
</reference>
<accession>A0ABS1DGH6</accession>
<evidence type="ECO:0000256" key="2">
    <source>
        <dbReference type="ARBA" id="ARBA00007131"/>
    </source>
</evidence>